<evidence type="ECO:0000256" key="4">
    <source>
        <dbReference type="ARBA" id="ARBA00023136"/>
    </source>
</evidence>
<dbReference type="Gene3D" id="1.20.120.1630">
    <property type="match status" value="1"/>
</dbReference>
<keyword evidence="4 5" id="KW-0472">Membrane</keyword>
<dbReference type="PANTHER" id="PTHR43847:SF1">
    <property type="entry name" value="BLL3993 PROTEIN"/>
    <property type="match status" value="1"/>
</dbReference>
<evidence type="ECO:0000256" key="3">
    <source>
        <dbReference type="ARBA" id="ARBA00022989"/>
    </source>
</evidence>
<dbReference type="PANTHER" id="PTHR43847">
    <property type="entry name" value="BLL3993 PROTEIN"/>
    <property type="match status" value="1"/>
</dbReference>
<dbReference type="InterPro" id="IPR007318">
    <property type="entry name" value="Phopholipid_MeTrfase"/>
</dbReference>
<gene>
    <name evidence="6" type="ORF">DK847_10815</name>
</gene>
<evidence type="ECO:0008006" key="8">
    <source>
        <dbReference type="Google" id="ProtNLM"/>
    </source>
</evidence>
<feature type="transmembrane region" description="Helical" evidence="5">
    <location>
        <begin position="40"/>
        <end position="58"/>
    </location>
</feature>
<evidence type="ECO:0000256" key="2">
    <source>
        <dbReference type="ARBA" id="ARBA00022692"/>
    </source>
</evidence>
<feature type="transmembrane region" description="Helical" evidence="5">
    <location>
        <begin position="93"/>
        <end position="113"/>
    </location>
</feature>
<protein>
    <recommendedName>
        <fullName evidence="8">Isoprenylcysteine carboxylmethyltransferase family protein</fullName>
    </recommendedName>
</protein>
<accession>A0A2W2ATE0</accession>
<dbReference type="EMBL" id="QKVK01000004">
    <property type="protein sequence ID" value="PZF76942.1"/>
    <property type="molecule type" value="Genomic_DNA"/>
</dbReference>
<evidence type="ECO:0000313" key="6">
    <source>
        <dbReference type="EMBL" id="PZF76942.1"/>
    </source>
</evidence>
<dbReference type="InterPro" id="IPR052527">
    <property type="entry name" value="Metal_cation-efflux_comp"/>
</dbReference>
<organism evidence="6 7">
    <name type="scientific">Aestuariivirga litoralis</name>
    <dbReference type="NCBI Taxonomy" id="2650924"/>
    <lineage>
        <taxon>Bacteria</taxon>
        <taxon>Pseudomonadati</taxon>
        <taxon>Pseudomonadota</taxon>
        <taxon>Alphaproteobacteria</taxon>
        <taxon>Hyphomicrobiales</taxon>
        <taxon>Aestuariivirgaceae</taxon>
        <taxon>Aestuariivirga</taxon>
    </lineage>
</organism>
<proteinExistence type="predicted"/>
<dbReference type="GO" id="GO:0012505">
    <property type="term" value="C:endomembrane system"/>
    <property type="evidence" value="ECO:0007669"/>
    <property type="project" value="UniProtKB-SubCell"/>
</dbReference>
<keyword evidence="7" id="KW-1185">Reference proteome</keyword>
<comment type="subcellular location">
    <subcellularLocation>
        <location evidence="1">Endomembrane system</location>
        <topology evidence="1">Multi-pass membrane protein</topology>
    </subcellularLocation>
</comment>
<dbReference type="Proteomes" id="UP000248795">
    <property type="component" value="Unassembled WGS sequence"/>
</dbReference>
<sequence>MDQAERRRVILGHLETLVFVLFYTLVFLKFSQALLTRPSAANALYLFDQTIILGFLLFRRRAVLVTERPLDFIMATAGTVIPMLAIPSSGQSVIPSVLCTALMVLGLLVHISAKLSLRRSFGVIPADRGIKSGGIYRFVRHPMYLGYMIVEAGLLLAGPLLWNALIFGVHWLLFLYRMVAEERILRQNPDYVAYCARTRYRLVPGLY</sequence>
<reference evidence="7" key="1">
    <citation type="submission" date="2018-06" db="EMBL/GenBank/DDBJ databases">
        <title>Aestuariibacter litoralis strain KCTC 52945T.</title>
        <authorList>
            <person name="Li X."/>
            <person name="Salam N."/>
            <person name="Li J.-L."/>
            <person name="Chen Y.-M."/>
            <person name="Yang Z.-W."/>
            <person name="Zhang L.-Y."/>
            <person name="Han M.-X."/>
            <person name="Xiao M."/>
            <person name="Li W.-J."/>
        </authorList>
    </citation>
    <scope>NUCLEOTIDE SEQUENCE [LARGE SCALE GENOMIC DNA]</scope>
    <source>
        <strain evidence="7">KCTC 52945</strain>
    </source>
</reference>
<dbReference type="AlphaFoldDB" id="A0A2W2ATE0"/>
<evidence type="ECO:0000256" key="5">
    <source>
        <dbReference type="SAM" id="Phobius"/>
    </source>
</evidence>
<comment type="caution">
    <text evidence="6">The sequence shown here is derived from an EMBL/GenBank/DDBJ whole genome shotgun (WGS) entry which is preliminary data.</text>
</comment>
<dbReference type="Pfam" id="PF04191">
    <property type="entry name" value="PEMT"/>
    <property type="match status" value="1"/>
</dbReference>
<evidence type="ECO:0000313" key="7">
    <source>
        <dbReference type="Proteomes" id="UP000248795"/>
    </source>
</evidence>
<evidence type="ECO:0000256" key="1">
    <source>
        <dbReference type="ARBA" id="ARBA00004127"/>
    </source>
</evidence>
<keyword evidence="3 5" id="KW-1133">Transmembrane helix</keyword>
<name>A0A2W2ATE0_9HYPH</name>
<dbReference type="RefSeq" id="WP_111198519.1">
    <property type="nucleotide sequence ID" value="NZ_QKVK01000004.1"/>
</dbReference>
<feature type="transmembrane region" description="Helical" evidence="5">
    <location>
        <begin position="70"/>
        <end position="87"/>
    </location>
</feature>
<feature type="transmembrane region" description="Helical" evidence="5">
    <location>
        <begin position="9"/>
        <end position="28"/>
    </location>
</feature>
<keyword evidence="2 5" id="KW-0812">Transmembrane</keyword>